<dbReference type="EMBL" id="MT142009">
    <property type="protein sequence ID" value="QJA73196.1"/>
    <property type="molecule type" value="Genomic_DNA"/>
</dbReference>
<accession>A0A6M3JT65</accession>
<protein>
    <submittedName>
        <fullName evidence="1">Uncharacterized protein</fullName>
    </submittedName>
</protein>
<reference evidence="1" key="1">
    <citation type="submission" date="2020-03" db="EMBL/GenBank/DDBJ databases">
        <title>The deep terrestrial virosphere.</title>
        <authorList>
            <person name="Holmfeldt K."/>
            <person name="Nilsson E."/>
            <person name="Simone D."/>
            <person name="Lopez-Fernandez M."/>
            <person name="Wu X."/>
            <person name="de Brujin I."/>
            <person name="Lundin D."/>
            <person name="Andersson A."/>
            <person name="Bertilsson S."/>
            <person name="Dopson M."/>
        </authorList>
    </citation>
    <scope>NUCLEOTIDE SEQUENCE</scope>
    <source>
        <strain evidence="1">MM415A02434</strain>
    </source>
</reference>
<name>A0A6M3JT65_9ZZZZ</name>
<proteinExistence type="predicted"/>
<evidence type="ECO:0000313" key="1">
    <source>
        <dbReference type="EMBL" id="QJA73196.1"/>
    </source>
</evidence>
<sequence>MAIDEVPQTGQQMRYGIAAQSAFGTAVLDSAAFTELDCEHVEINRDVKTVEVPGAHGTRNKRMSDVFTHGKACMPSFSLSAIVKKEELALWLYLFFQNVTEGATTPYDKTYVHLAAQPDFQADAGMWATFVAYDPAASKSFKVIDCIMSKLAFTLTKGEMVKMAADFVGRGLPSVLANPSGTWTRNAVSATNLFYWADLDRMTMNFGSGDKSFHCEEAGFELSQDVIMVGQDAANPDGFQTYALTNRQSMARVKVIKDSDSHSMLAAHAANTASLNLNVGWGNATPGTVDGDFDFECNGKITEQPTIDKSDPMMVDCPMTLLESDNGATAPVTVVMADAVEKAW</sequence>
<dbReference type="AlphaFoldDB" id="A0A6M3JT65"/>
<organism evidence="1">
    <name type="scientific">viral metagenome</name>
    <dbReference type="NCBI Taxonomy" id="1070528"/>
    <lineage>
        <taxon>unclassified sequences</taxon>
        <taxon>metagenomes</taxon>
        <taxon>organismal metagenomes</taxon>
    </lineage>
</organism>
<gene>
    <name evidence="1" type="ORF">MM415A02434_0004</name>
</gene>